<dbReference type="AlphaFoldDB" id="A0A3Q9IB53"/>
<dbReference type="Proteomes" id="UP000270678">
    <property type="component" value="Chromosome"/>
</dbReference>
<evidence type="ECO:0000313" key="1">
    <source>
        <dbReference type="EMBL" id="AZS16741.1"/>
    </source>
</evidence>
<dbReference type="Pfam" id="PF19486">
    <property type="entry name" value="DUF6022"/>
    <property type="match status" value="1"/>
</dbReference>
<dbReference type="EMBL" id="CP034346">
    <property type="protein sequence ID" value="AZS16741.1"/>
    <property type="molecule type" value="Genomic_DNA"/>
</dbReference>
<dbReference type="InterPro" id="IPR046064">
    <property type="entry name" value="DUF6022"/>
</dbReference>
<dbReference type="RefSeq" id="WP_127001645.1">
    <property type="nucleotide sequence ID" value="NZ_CP034346.1"/>
</dbReference>
<proteinExistence type="predicted"/>
<organism evidence="1 2">
    <name type="scientific">Paenibacillus lutimineralis</name>
    <dbReference type="NCBI Taxonomy" id="2707005"/>
    <lineage>
        <taxon>Bacteria</taxon>
        <taxon>Bacillati</taxon>
        <taxon>Bacillota</taxon>
        <taxon>Bacilli</taxon>
        <taxon>Bacillales</taxon>
        <taxon>Paenibacillaceae</taxon>
        <taxon>Paenibacillus</taxon>
    </lineage>
</organism>
<accession>A0A3Q9IB53</accession>
<gene>
    <name evidence="1" type="ORF">EI981_21270</name>
</gene>
<name>A0A3Q9IB53_9BACL</name>
<keyword evidence="2" id="KW-1185">Reference proteome</keyword>
<dbReference type="KEGG" id="plut:EI981_21270"/>
<evidence type="ECO:0000313" key="2">
    <source>
        <dbReference type="Proteomes" id="UP000270678"/>
    </source>
</evidence>
<reference evidence="2" key="1">
    <citation type="submission" date="2018-12" db="EMBL/GenBank/DDBJ databases">
        <title>Complete genome sequence of Paenibacillus sp. MBLB1234.</title>
        <authorList>
            <person name="Nam Y.-D."/>
            <person name="Kang J."/>
            <person name="Chung W.-H."/>
            <person name="Park Y.S."/>
        </authorList>
    </citation>
    <scope>NUCLEOTIDE SEQUENCE [LARGE SCALE GENOMIC DNA]</scope>
    <source>
        <strain evidence="2">MBLB1234</strain>
    </source>
</reference>
<sequence length="165" mass="19208">MTTFKIHAEMSIEKLAQVVSDYIAKYWKEVLAENAEELNKLFPEYEDATYGMYLDKLLPPIWIELETNGYHSAEETKKDDFVIAGCLNFRNSMEKATWGTPNHEIRVFWIVIKNQHQDEIGTLLFELSHSHVQFELPAPPKFIAFKGTNRKDITTKIVQLKENSQ</sequence>
<protein>
    <submittedName>
        <fullName evidence="1">Uncharacterized protein</fullName>
    </submittedName>
</protein>
<dbReference type="OrthoDB" id="2916119at2"/>